<organism evidence="2">
    <name type="scientific">Tolypothrix bouteillei VB521301</name>
    <dbReference type="NCBI Taxonomy" id="1479485"/>
    <lineage>
        <taxon>Bacteria</taxon>
        <taxon>Bacillati</taxon>
        <taxon>Cyanobacteriota</taxon>
        <taxon>Cyanophyceae</taxon>
        <taxon>Nostocales</taxon>
        <taxon>Tolypothrichaceae</taxon>
        <taxon>Tolypothrix</taxon>
    </lineage>
</organism>
<dbReference type="RefSeq" id="WP_038083173.1">
    <property type="nucleotide sequence ID" value="NZ_JHEG04000001.1"/>
</dbReference>
<sequence>MSKYRGIEIRKLESSKGGMLHFFTAQASDETMLVQIPPNTIDDLFVHKTHTDQLLVVKGKFVIVTMLDKQYQYIPLSEDHPVMVVIPPGVLHGAINLSSEPVVLVNALLRHKPPIERDYIPQKRPFSYDLEAAKAALRNLEKREQASSLA</sequence>
<comment type="caution">
    <text evidence="2">The sequence shown here is derived from an EMBL/GenBank/DDBJ whole genome shotgun (WGS) entry which is preliminary data.</text>
</comment>
<keyword evidence="3" id="KW-1185">Reference proteome</keyword>
<evidence type="ECO:0000313" key="2">
    <source>
        <dbReference type="EMBL" id="KIE07546.1"/>
    </source>
</evidence>
<dbReference type="InterPro" id="IPR014710">
    <property type="entry name" value="RmlC-like_jellyroll"/>
</dbReference>
<evidence type="ECO:0000313" key="3">
    <source>
        <dbReference type="Proteomes" id="UP000029738"/>
    </source>
</evidence>
<dbReference type="STRING" id="1479485.DA73_0241530"/>
<dbReference type="InterPro" id="IPR011051">
    <property type="entry name" value="RmlC_Cupin_sf"/>
</dbReference>
<gene>
    <name evidence="2" type="ORF">DA73_0241530</name>
    <name evidence="1" type="ORF">DA73_0400028410</name>
</gene>
<dbReference type="AlphaFoldDB" id="A0A0C1N521"/>
<evidence type="ECO:0000313" key="1">
    <source>
        <dbReference type="EMBL" id="KAF3888968.1"/>
    </source>
</evidence>
<proteinExistence type="predicted"/>
<dbReference type="SUPFAM" id="SSF51182">
    <property type="entry name" value="RmlC-like cupins"/>
    <property type="match status" value="1"/>
</dbReference>
<reference evidence="2" key="1">
    <citation type="journal article" date="2015" name="Genome Announc.">
        <title>Draft Genome Sequence of Tolypothrix boutellei Strain VB521301.</title>
        <authorList>
            <person name="Chandrababunaidu M.M."/>
            <person name="Singh D."/>
            <person name="Sen D."/>
            <person name="Bhan S."/>
            <person name="Das S."/>
            <person name="Gupta A."/>
            <person name="Adhikary S.P."/>
            <person name="Tripathy S."/>
        </authorList>
    </citation>
    <scope>NUCLEOTIDE SEQUENCE</scope>
    <source>
        <strain evidence="2">VB521301</strain>
    </source>
</reference>
<dbReference type="EMBL" id="JHEG02000059">
    <property type="protein sequence ID" value="KIE07546.1"/>
    <property type="molecule type" value="Genomic_DNA"/>
</dbReference>
<reference evidence="1" key="2">
    <citation type="submission" date="2019-11" db="EMBL/GenBank/DDBJ databases">
        <title>Improved Assembly of Tolypothrix boutellei genome.</title>
        <authorList>
            <person name="Sarangi A.N."/>
            <person name="Mukherjee M."/>
            <person name="Ghosh S."/>
            <person name="Singh D."/>
            <person name="Das A."/>
            <person name="Kant S."/>
            <person name="Prusty A."/>
            <person name="Tripathy S."/>
        </authorList>
    </citation>
    <scope>NUCLEOTIDE SEQUENCE</scope>
    <source>
        <strain evidence="1">VB521301</strain>
    </source>
</reference>
<protein>
    <submittedName>
        <fullName evidence="1 2">dTDP-4-dehydrorhamnose 3,5-epimerase</fullName>
    </submittedName>
</protein>
<name>A0A0C1N521_9CYAN</name>
<dbReference type="OrthoDB" id="511398at2"/>
<dbReference type="EMBL" id="JHEG04000001">
    <property type="protein sequence ID" value="KAF3888968.1"/>
    <property type="molecule type" value="Genomic_DNA"/>
</dbReference>
<accession>A0A0C1N521</accession>
<dbReference type="Gene3D" id="2.60.120.10">
    <property type="entry name" value="Jelly Rolls"/>
    <property type="match status" value="1"/>
</dbReference>
<dbReference type="Proteomes" id="UP000029738">
    <property type="component" value="Unassembled WGS sequence"/>
</dbReference>